<accession>A0A0F7LBE1</accession>
<proteinExistence type="predicted"/>
<name>A0A0F7LBE1_9VIRU</name>
<protein>
    <submittedName>
        <fullName evidence="1">Putative major capsid protein</fullName>
    </submittedName>
</protein>
<reference evidence="1" key="2">
    <citation type="submission" date="2015-03" db="EMBL/GenBank/DDBJ databases">
        <authorList>
            <person name="Chow C.-E.T."/>
            <person name="Winget D.M."/>
            <person name="White R.A.III."/>
            <person name="Hallam S.J."/>
            <person name="Suttle C.A."/>
        </authorList>
    </citation>
    <scope>NUCLEOTIDE SEQUENCE</scope>
    <source>
        <strain evidence="1">Oxic1_9</strain>
    </source>
</reference>
<evidence type="ECO:0000313" key="1">
    <source>
        <dbReference type="EMBL" id="AKH48521.1"/>
    </source>
</evidence>
<reference evidence="1" key="1">
    <citation type="journal article" date="2015" name="Front. Microbiol.">
        <title>Combining genomic sequencing methods to explore viral diversity and reveal potential virus-host interactions.</title>
        <authorList>
            <person name="Chow C.E."/>
            <person name="Winget D.M."/>
            <person name="White R.A.III."/>
            <person name="Hallam S.J."/>
            <person name="Suttle C.A."/>
        </authorList>
    </citation>
    <scope>NUCLEOTIDE SEQUENCE</scope>
    <source>
        <strain evidence="1">Oxic1_9</strain>
    </source>
</reference>
<sequence length="116" mass="12109">MSALSSILADTSLPIARVIPSCAKAMQVLSLPDFASLFDTVNLNPRNESISPCTNAFTVLKSELVTSVVDKRFVICSGPTTMCLGIEGSTLARSKVCLAVLNFAIVKPAPPAAIAV</sequence>
<dbReference type="EMBL" id="KR029604">
    <property type="protein sequence ID" value="AKH48521.1"/>
    <property type="molecule type" value="Genomic_DNA"/>
</dbReference>
<organism evidence="1">
    <name type="scientific">uncultured marine virus</name>
    <dbReference type="NCBI Taxonomy" id="186617"/>
    <lineage>
        <taxon>Viruses</taxon>
        <taxon>environmental samples</taxon>
    </lineage>
</organism>